<organism evidence="1 2">
    <name type="scientific">Pleurodeles waltl</name>
    <name type="common">Iberian ribbed newt</name>
    <dbReference type="NCBI Taxonomy" id="8319"/>
    <lineage>
        <taxon>Eukaryota</taxon>
        <taxon>Metazoa</taxon>
        <taxon>Chordata</taxon>
        <taxon>Craniata</taxon>
        <taxon>Vertebrata</taxon>
        <taxon>Euteleostomi</taxon>
        <taxon>Amphibia</taxon>
        <taxon>Batrachia</taxon>
        <taxon>Caudata</taxon>
        <taxon>Salamandroidea</taxon>
        <taxon>Salamandridae</taxon>
        <taxon>Pleurodelinae</taxon>
        <taxon>Pleurodeles</taxon>
    </lineage>
</organism>
<dbReference type="Proteomes" id="UP001066276">
    <property type="component" value="Chromosome 3_2"/>
</dbReference>
<dbReference type="AlphaFoldDB" id="A0AAV7TRY3"/>
<gene>
    <name evidence="1" type="ORF">NDU88_004446</name>
</gene>
<reference evidence="1" key="1">
    <citation type="journal article" date="2022" name="bioRxiv">
        <title>Sequencing and chromosome-scale assembly of the giantPleurodeles waltlgenome.</title>
        <authorList>
            <person name="Brown T."/>
            <person name="Elewa A."/>
            <person name="Iarovenko S."/>
            <person name="Subramanian E."/>
            <person name="Araus A.J."/>
            <person name="Petzold A."/>
            <person name="Susuki M."/>
            <person name="Suzuki K.-i.T."/>
            <person name="Hayashi T."/>
            <person name="Toyoda A."/>
            <person name="Oliveira C."/>
            <person name="Osipova E."/>
            <person name="Leigh N.D."/>
            <person name="Simon A."/>
            <person name="Yun M.H."/>
        </authorList>
    </citation>
    <scope>NUCLEOTIDE SEQUENCE</scope>
    <source>
        <strain evidence="1">20211129_DDA</strain>
        <tissue evidence="1">Liver</tissue>
    </source>
</reference>
<name>A0AAV7TRY3_PLEWA</name>
<proteinExistence type="predicted"/>
<sequence>MQGRALPTTSVLHLKSTPPGTWCVGASRGCEGPMRGADAGSVAEADIFRHFPETLVDSGSLGCRALVKLAGLVCWRGLA</sequence>
<keyword evidence="2" id="KW-1185">Reference proteome</keyword>
<protein>
    <submittedName>
        <fullName evidence="1">Uncharacterized protein</fullName>
    </submittedName>
</protein>
<accession>A0AAV7TRY3</accession>
<comment type="caution">
    <text evidence="1">The sequence shown here is derived from an EMBL/GenBank/DDBJ whole genome shotgun (WGS) entry which is preliminary data.</text>
</comment>
<evidence type="ECO:0000313" key="1">
    <source>
        <dbReference type="EMBL" id="KAJ1179210.1"/>
    </source>
</evidence>
<dbReference type="EMBL" id="JANPWB010000006">
    <property type="protein sequence ID" value="KAJ1179210.1"/>
    <property type="molecule type" value="Genomic_DNA"/>
</dbReference>
<evidence type="ECO:0000313" key="2">
    <source>
        <dbReference type="Proteomes" id="UP001066276"/>
    </source>
</evidence>